<reference evidence="1 2" key="1">
    <citation type="submission" date="2020-04" db="EMBL/GenBank/DDBJ databases">
        <title>Sequencing and Assembly of C. fimi.</title>
        <authorList>
            <person name="Ramsey A.R."/>
        </authorList>
    </citation>
    <scope>NUCLEOTIDE SEQUENCE [LARGE SCALE GENOMIC DNA]</scope>
    <source>
        <strain evidence="1 2">SB</strain>
    </source>
</reference>
<gene>
    <name evidence="1" type="ORF">HIR71_00355</name>
</gene>
<dbReference type="RefSeq" id="WP_169322624.1">
    <property type="nucleotide sequence ID" value="NZ_JABCJJ010000001.1"/>
</dbReference>
<accession>A0A7Y0QF48</accession>
<proteinExistence type="predicted"/>
<comment type="caution">
    <text evidence="1">The sequence shown here is derived from an EMBL/GenBank/DDBJ whole genome shotgun (WGS) entry which is preliminary data.</text>
</comment>
<organism evidence="1 2">
    <name type="scientific">Cellulomonas fimi</name>
    <dbReference type="NCBI Taxonomy" id="1708"/>
    <lineage>
        <taxon>Bacteria</taxon>
        <taxon>Bacillati</taxon>
        <taxon>Actinomycetota</taxon>
        <taxon>Actinomycetes</taxon>
        <taxon>Micrococcales</taxon>
        <taxon>Cellulomonadaceae</taxon>
        <taxon>Cellulomonas</taxon>
    </lineage>
</organism>
<dbReference type="AlphaFoldDB" id="A0A7Y0QF48"/>
<evidence type="ECO:0008006" key="3">
    <source>
        <dbReference type="Google" id="ProtNLM"/>
    </source>
</evidence>
<protein>
    <recommendedName>
        <fullName evidence="3">SnoaL-like domain-containing protein</fullName>
    </recommendedName>
</protein>
<dbReference type="Proteomes" id="UP000562124">
    <property type="component" value="Unassembled WGS sequence"/>
</dbReference>
<name>A0A7Y0QF48_CELFI</name>
<keyword evidence="2" id="KW-1185">Reference proteome</keyword>
<evidence type="ECO:0000313" key="1">
    <source>
        <dbReference type="EMBL" id="NMR18691.1"/>
    </source>
</evidence>
<evidence type="ECO:0000313" key="2">
    <source>
        <dbReference type="Proteomes" id="UP000562124"/>
    </source>
</evidence>
<sequence>MTQYLDSLAAEGDFAQFFAPDVTMTIVETGDTITGRDAVRDAGRSRRCAGTCR</sequence>
<dbReference type="EMBL" id="JABCJJ010000001">
    <property type="protein sequence ID" value="NMR18691.1"/>
    <property type="molecule type" value="Genomic_DNA"/>
</dbReference>